<dbReference type="EMBL" id="MN739439">
    <property type="protein sequence ID" value="QHT04822.1"/>
    <property type="molecule type" value="Genomic_DNA"/>
</dbReference>
<dbReference type="PROSITE" id="PS50830">
    <property type="entry name" value="TNASE_3"/>
    <property type="match status" value="1"/>
</dbReference>
<dbReference type="Pfam" id="PF00565">
    <property type="entry name" value="SNase"/>
    <property type="match status" value="1"/>
</dbReference>
<evidence type="ECO:0000259" key="1">
    <source>
        <dbReference type="PROSITE" id="PS50830"/>
    </source>
</evidence>
<name>A0A6C0CKY6_9ZZZZ</name>
<evidence type="ECO:0000313" key="2">
    <source>
        <dbReference type="EMBL" id="QHT04822.1"/>
    </source>
</evidence>
<dbReference type="AlphaFoldDB" id="A0A6C0CKY6"/>
<dbReference type="Gene3D" id="2.40.50.90">
    <property type="match status" value="1"/>
</dbReference>
<organism evidence="2">
    <name type="scientific">viral metagenome</name>
    <dbReference type="NCBI Taxonomy" id="1070528"/>
    <lineage>
        <taxon>unclassified sequences</taxon>
        <taxon>metagenomes</taxon>
        <taxon>organismal metagenomes</taxon>
    </lineage>
</organism>
<dbReference type="InterPro" id="IPR035437">
    <property type="entry name" value="SNase_OB-fold_sf"/>
</dbReference>
<accession>A0A6C0CKY6</accession>
<dbReference type="SUPFAM" id="SSF50199">
    <property type="entry name" value="Staphylococcal nuclease"/>
    <property type="match status" value="1"/>
</dbReference>
<reference evidence="2" key="1">
    <citation type="journal article" date="2020" name="Nature">
        <title>Giant virus diversity and host interactions through global metagenomics.</title>
        <authorList>
            <person name="Schulz F."/>
            <person name="Roux S."/>
            <person name="Paez-Espino D."/>
            <person name="Jungbluth S."/>
            <person name="Walsh D.A."/>
            <person name="Denef V.J."/>
            <person name="McMahon K.D."/>
            <person name="Konstantinidis K.T."/>
            <person name="Eloe-Fadrosh E.A."/>
            <person name="Kyrpides N.C."/>
            <person name="Woyke T."/>
        </authorList>
    </citation>
    <scope>NUCLEOTIDE SEQUENCE</scope>
    <source>
        <strain evidence="2">GVMAG-M-3300021343-4</strain>
    </source>
</reference>
<sequence>MGIITRVRKKLKDFDNTTPFFSLDGKVKRCKVVDVYDGDTVKVVFYTKGGWYRWNIRMYGYDAPEKRLPKNKYTDDQMIYLRSLERDATNYIKELILDKIIYIKCGEFDKYGRLLGLLYLKKKHVKKGYEKSVNKMMVNKGYGYEYFGGTKLDEPFLKQTLDHGL</sequence>
<proteinExistence type="predicted"/>
<protein>
    <recommendedName>
        <fullName evidence="1">TNase-like domain-containing protein</fullName>
    </recommendedName>
</protein>
<dbReference type="InterPro" id="IPR016071">
    <property type="entry name" value="Staphylococal_nuclease_OB-fold"/>
</dbReference>
<feature type="domain" description="TNase-like" evidence="1">
    <location>
        <begin position="26"/>
        <end position="142"/>
    </location>
</feature>